<dbReference type="Gene3D" id="2.40.50.100">
    <property type="match status" value="1"/>
</dbReference>
<dbReference type="STRING" id="582744.Msip34_0426"/>
<dbReference type="NCBIfam" id="TIGR01730">
    <property type="entry name" value="RND_mfp"/>
    <property type="match status" value="1"/>
</dbReference>
<dbReference type="Pfam" id="PF25967">
    <property type="entry name" value="RND-MFP_C"/>
    <property type="match status" value="1"/>
</dbReference>
<evidence type="ECO:0000259" key="9">
    <source>
        <dbReference type="Pfam" id="PF25967"/>
    </source>
</evidence>
<keyword evidence="3" id="KW-0813">Transport</keyword>
<accession>C6X954</accession>
<dbReference type="PANTHER" id="PTHR30469">
    <property type="entry name" value="MULTIDRUG RESISTANCE PROTEIN MDTA"/>
    <property type="match status" value="1"/>
</dbReference>
<dbReference type="EMBL" id="CP001674">
    <property type="protein sequence ID" value="ACT49674.1"/>
    <property type="molecule type" value="Genomic_DNA"/>
</dbReference>
<dbReference type="AlphaFoldDB" id="C6X954"/>
<feature type="coiled-coil region" evidence="5">
    <location>
        <begin position="148"/>
        <end position="175"/>
    </location>
</feature>
<evidence type="ECO:0000256" key="4">
    <source>
        <dbReference type="ARBA" id="ARBA00023054"/>
    </source>
</evidence>
<dbReference type="Gene3D" id="2.40.30.170">
    <property type="match status" value="1"/>
</dbReference>
<dbReference type="InterPro" id="IPR058625">
    <property type="entry name" value="MdtA-like_BSH"/>
</dbReference>
<dbReference type="eggNOG" id="COG0845">
    <property type="taxonomic scope" value="Bacteria"/>
</dbReference>
<dbReference type="GO" id="GO:0030313">
    <property type="term" value="C:cell envelope"/>
    <property type="evidence" value="ECO:0007669"/>
    <property type="project" value="UniProtKB-SubCell"/>
</dbReference>
<dbReference type="HOGENOM" id="CLU_018816_14_1_4"/>
<keyword evidence="4 5" id="KW-0175">Coiled coil</keyword>
<comment type="subcellular location">
    <subcellularLocation>
        <location evidence="1">Cell envelope</location>
    </subcellularLocation>
</comment>
<evidence type="ECO:0000256" key="6">
    <source>
        <dbReference type="SAM" id="MobiDB-lite"/>
    </source>
</evidence>
<evidence type="ECO:0000256" key="5">
    <source>
        <dbReference type="SAM" id="Coils"/>
    </source>
</evidence>
<feature type="domain" description="Multidrug resistance protein MdtA-like barrel-sandwich hybrid" evidence="8">
    <location>
        <begin position="57"/>
        <end position="210"/>
    </location>
</feature>
<evidence type="ECO:0000256" key="7">
    <source>
        <dbReference type="SAM" id="Phobius"/>
    </source>
</evidence>
<dbReference type="InterPro" id="IPR030190">
    <property type="entry name" value="MacA_alpha-hairpin_sf"/>
</dbReference>
<keyword evidence="11" id="KW-1185">Reference proteome</keyword>
<dbReference type="OrthoDB" id="9784484at2"/>
<feature type="region of interest" description="Disordered" evidence="6">
    <location>
        <begin position="117"/>
        <end position="138"/>
    </location>
</feature>
<keyword evidence="7" id="KW-0812">Transmembrane</keyword>
<comment type="similarity">
    <text evidence="2">Belongs to the membrane fusion protein (MFP) (TC 8.A.1) family.</text>
</comment>
<dbReference type="GO" id="GO:1990961">
    <property type="term" value="P:xenobiotic detoxification by transmembrane export across the plasma membrane"/>
    <property type="evidence" value="ECO:0007669"/>
    <property type="project" value="InterPro"/>
</dbReference>
<evidence type="ECO:0000313" key="10">
    <source>
        <dbReference type="EMBL" id="ACT49674.1"/>
    </source>
</evidence>
<evidence type="ECO:0000256" key="2">
    <source>
        <dbReference type="ARBA" id="ARBA00009477"/>
    </source>
</evidence>
<sequence precursor="true">MKKQTYGWGLLALGIVLTGALVWTMRDTVERDTQAVSKGDIEINVSALGTLQPRSYVDVGAQVSGQIRRIHVAPGSHVEKGELLIEIDPSIQQAVVDSDRATLAALKAQLLESQAQSELAGQQHRRQQQLAKDDATREEDVQTALASWRAAEARVDNLRAQIDGAQSTLKGHEAQLGYTRIYAPMAGTVVSLEAREGQTLNATYQTPMILRIADLSSMTVWAEVSEVDVTRVKPGMPVYFTRLGTEQRRWQGKVRQVLPAPPTAAGQGQSSETKPAASSVGKVVTYTVLFDVANADGDLMPQMTAQVFFVVSQALDVVMVPMQALHIKTPGVYEARVLNKAGKIDVREVRIGLQDRIHGEVLQGLQPGDQVVTSERNISHWAERFQW</sequence>
<gene>
    <name evidence="10" type="ordered locus">Msip34_0426</name>
</gene>
<protein>
    <submittedName>
        <fullName evidence="10">Efflux transporter, RND family, MFP subunit</fullName>
    </submittedName>
</protein>
<organism evidence="10 11">
    <name type="scientific">Methylovorus glucosotrophus (strain SIP3-4)</name>
    <dbReference type="NCBI Taxonomy" id="582744"/>
    <lineage>
        <taxon>Bacteria</taxon>
        <taxon>Pseudomonadati</taxon>
        <taxon>Pseudomonadota</taxon>
        <taxon>Betaproteobacteria</taxon>
        <taxon>Nitrosomonadales</taxon>
        <taxon>Methylophilaceae</taxon>
        <taxon>Methylovorus</taxon>
    </lineage>
</organism>
<dbReference type="InterPro" id="IPR058627">
    <property type="entry name" value="MdtA-like_C"/>
</dbReference>
<dbReference type="KEGG" id="mei:Msip34_0426"/>
<keyword evidence="7" id="KW-1133">Transmembrane helix</keyword>
<reference evidence="10 11" key="2">
    <citation type="journal article" date="2011" name="J. Bacteriol.">
        <title>Genomes of three methylotrophs from a single niche uncover genetic and metabolic divergence of Methylophilaceae.</title>
        <authorList>
            <person name="Lapidus A."/>
            <person name="Clum A."/>
            <person name="Labutti K."/>
            <person name="Kaluzhnaya M.G."/>
            <person name="Lim S."/>
            <person name="Beck D.A."/>
            <person name="Glavina Del Rio T."/>
            <person name="Nolan M."/>
            <person name="Mavromatis K."/>
            <person name="Huntemann M."/>
            <person name="Lucas S."/>
            <person name="Lidstrom M.E."/>
            <person name="Ivanova N."/>
            <person name="Chistoserdova L."/>
        </authorList>
    </citation>
    <scope>NUCLEOTIDE SEQUENCE [LARGE SCALE GENOMIC DNA]</scope>
    <source>
        <strain evidence="10 11">SIP3-4</strain>
    </source>
</reference>
<dbReference type="GO" id="GO:1990281">
    <property type="term" value="C:efflux pump complex"/>
    <property type="evidence" value="ECO:0007669"/>
    <property type="project" value="TreeGrafter"/>
</dbReference>
<evidence type="ECO:0000256" key="1">
    <source>
        <dbReference type="ARBA" id="ARBA00004196"/>
    </source>
</evidence>
<evidence type="ECO:0000313" key="11">
    <source>
        <dbReference type="Proteomes" id="UP000002743"/>
    </source>
</evidence>
<dbReference type="RefSeq" id="WP_015829344.1">
    <property type="nucleotide sequence ID" value="NC_012969.1"/>
</dbReference>
<dbReference type="Gene3D" id="2.40.420.20">
    <property type="match status" value="1"/>
</dbReference>
<dbReference type="Pfam" id="PF25917">
    <property type="entry name" value="BSH_RND"/>
    <property type="match status" value="1"/>
</dbReference>
<dbReference type="SUPFAM" id="SSF111369">
    <property type="entry name" value="HlyD-like secretion proteins"/>
    <property type="match status" value="1"/>
</dbReference>
<keyword evidence="7" id="KW-0472">Membrane</keyword>
<name>C6X954_METGS</name>
<proteinExistence type="inferred from homology"/>
<dbReference type="GO" id="GO:0015562">
    <property type="term" value="F:efflux transmembrane transporter activity"/>
    <property type="evidence" value="ECO:0007669"/>
    <property type="project" value="TreeGrafter"/>
</dbReference>
<dbReference type="GO" id="GO:1990195">
    <property type="term" value="C:macrolide transmembrane transporter complex"/>
    <property type="evidence" value="ECO:0007669"/>
    <property type="project" value="InterPro"/>
</dbReference>
<reference evidence="11" key="1">
    <citation type="submission" date="2009-07" db="EMBL/GenBank/DDBJ databases">
        <title>Complete sequence of chromosome of Methylovorus sp. SIP3-4.</title>
        <authorList>
            <person name="Lucas S."/>
            <person name="Copeland A."/>
            <person name="Lapidus A."/>
            <person name="Glavina del Rio T."/>
            <person name="Tice H."/>
            <person name="Bruce D."/>
            <person name="Goodwin L."/>
            <person name="Pitluck S."/>
            <person name="Clum A."/>
            <person name="Larimer F."/>
            <person name="Land M."/>
            <person name="Hauser L."/>
            <person name="Kyrpides N."/>
            <person name="Mikhailova N."/>
            <person name="Kayluzhnaya M."/>
            <person name="Chistoserdova L."/>
        </authorList>
    </citation>
    <scope>NUCLEOTIDE SEQUENCE [LARGE SCALE GENOMIC DNA]</scope>
    <source>
        <strain evidence="11">SIP3-4</strain>
    </source>
</reference>
<dbReference type="GO" id="GO:0019898">
    <property type="term" value="C:extrinsic component of membrane"/>
    <property type="evidence" value="ECO:0007669"/>
    <property type="project" value="InterPro"/>
</dbReference>
<evidence type="ECO:0000259" key="8">
    <source>
        <dbReference type="Pfam" id="PF25917"/>
    </source>
</evidence>
<dbReference type="Gene3D" id="6.10.140.1990">
    <property type="match status" value="1"/>
</dbReference>
<dbReference type="PANTHER" id="PTHR30469:SF33">
    <property type="entry name" value="SLR1207 PROTEIN"/>
    <property type="match status" value="1"/>
</dbReference>
<feature type="domain" description="Multidrug resistance protein MdtA-like C-terminal permuted SH3" evidence="9">
    <location>
        <begin position="316"/>
        <end position="375"/>
    </location>
</feature>
<dbReference type="InterPro" id="IPR006143">
    <property type="entry name" value="RND_pump_MFP"/>
</dbReference>
<evidence type="ECO:0000256" key="3">
    <source>
        <dbReference type="ARBA" id="ARBA00022448"/>
    </source>
</evidence>
<feature type="transmembrane region" description="Helical" evidence="7">
    <location>
        <begin position="6"/>
        <end position="24"/>
    </location>
</feature>
<dbReference type="Proteomes" id="UP000002743">
    <property type="component" value="Chromosome"/>
</dbReference>